<feature type="transmembrane region" description="Helical" evidence="7">
    <location>
        <begin position="137"/>
        <end position="162"/>
    </location>
</feature>
<evidence type="ECO:0000313" key="10">
    <source>
        <dbReference type="Proteomes" id="UP000199412"/>
    </source>
</evidence>
<dbReference type="GO" id="GO:0005886">
    <property type="term" value="C:plasma membrane"/>
    <property type="evidence" value="ECO:0007669"/>
    <property type="project" value="UniProtKB-SubCell"/>
</dbReference>
<evidence type="ECO:0000313" key="9">
    <source>
        <dbReference type="EMBL" id="SDE15875.1"/>
    </source>
</evidence>
<dbReference type="Pfam" id="PF00528">
    <property type="entry name" value="BPD_transp_1"/>
    <property type="match status" value="1"/>
</dbReference>
<evidence type="ECO:0000256" key="3">
    <source>
        <dbReference type="ARBA" id="ARBA00022475"/>
    </source>
</evidence>
<dbReference type="OrthoDB" id="9766870at2"/>
<dbReference type="Gene3D" id="1.10.3720.10">
    <property type="entry name" value="MetI-like"/>
    <property type="match status" value="1"/>
</dbReference>
<feature type="domain" description="ABC transmembrane type-1" evidence="8">
    <location>
        <begin position="89"/>
        <end position="278"/>
    </location>
</feature>
<name>A0A1G7APE2_9PROT</name>
<dbReference type="InterPro" id="IPR035906">
    <property type="entry name" value="MetI-like_sf"/>
</dbReference>
<dbReference type="EMBL" id="FNAP01000004">
    <property type="protein sequence ID" value="SDE15875.1"/>
    <property type="molecule type" value="Genomic_DNA"/>
</dbReference>
<keyword evidence="4 7" id="KW-0812">Transmembrane</keyword>
<dbReference type="GO" id="GO:0055085">
    <property type="term" value="P:transmembrane transport"/>
    <property type="evidence" value="ECO:0007669"/>
    <property type="project" value="InterPro"/>
</dbReference>
<evidence type="ECO:0000256" key="4">
    <source>
        <dbReference type="ARBA" id="ARBA00022692"/>
    </source>
</evidence>
<comment type="similarity">
    <text evidence="7">Belongs to the binding-protein-dependent transport system permease family.</text>
</comment>
<dbReference type="InterPro" id="IPR000515">
    <property type="entry name" value="MetI-like"/>
</dbReference>
<evidence type="ECO:0000256" key="6">
    <source>
        <dbReference type="ARBA" id="ARBA00023136"/>
    </source>
</evidence>
<reference evidence="9 10" key="1">
    <citation type="submission" date="2016-10" db="EMBL/GenBank/DDBJ databases">
        <authorList>
            <person name="de Groot N.N."/>
        </authorList>
    </citation>
    <scope>NUCLEOTIDE SEQUENCE [LARGE SCALE GENOMIC DNA]</scope>
    <source>
        <strain evidence="9 10">ATCC 700224</strain>
    </source>
</reference>
<dbReference type="InterPro" id="IPR050366">
    <property type="entry name" value="BP-dependent_transpt_permease"/>
</dbReference>
<dbReference type="CDD" id="cd06261">
    <property type="entry name" value="TM_PBP2"/>
    <property type="match status" value="1"/>
</dbReference>
<evidence type="ECO:0000256" key="2">
    <source>
        <dbReference type="ARBA" id="ARBA00022448"/>
    </source>
</evidence>
<accession>A0A1G7APE2</accession>
<evidence type="ECO:0000259" key="8">
    <source>
        <dbReference type="PROSITE" id="PS50928"/>
    </source>
</evidence>
<feature type="transmembrane region" description="Helical" evidence="7">
    <location>
        <begin position="23"/>
        <end position="44"/>
    </location>
</feature>
<keyword evidence="6 7" id="KW-0472">Membrane</keyword>
<comment type="subcellular location">
    <subcellularLocation>
        <location evidence="1 7">Cell membrane</location>
        <topology evidence="1 7">Multi-pass membrane protein</topology>
    </subcellularLocation>
</comment>
<feature type="transmembrane region" description="Helical" evidence="7">
    <location>
        <begin position="255"/>
        <end position="277"/>
    </location>
</feature>
<evidence type="ECO:0000256" key="7">
    <source>
        <dbReference type="RuleBase" id="RU363032"/>
    </source>
</evidence>
<dbReference type="AlphaFoldDB" id="A0A1G7APE2"/>
<protein>
    <submittedName>
        <fullName evidence="9">Peptide/nickel transport system permease protein</fullName>
    </submittedName>
</protein>
<feature type="transmembrane region" description="Helical" evidence="7">
    <location>
        <begin position="93"/>
        <end position="117"/>
    </location>
</feature>
<proteinExistence type="inferred from homology"/>
<dbReference type="SUPFAM" id="SSF161098">
    <property type="entry name" value="MetI-like"/>
    <property type="match status" value="1"/>
</dbReference>
<keyword evidence="2 7" id="KW-0813">Transport</keyword>
<organism evidence="9 10">
    <name type="scientific">Rhodospira trueperi</name>
    <dbReference type="NCBI Taxonomy" id="69960"/>
    <lineage>
        <taxon>Bacteria</taxon>
        <taxon>Pseudomonadati</taxon>
        <taxon>Pseudomonadota</taxon>
        <taxon>Alphaproteobacteria</taxon>
        <taxon>Rhodospirillales</taxon>
        <taxon>Rhodospirillaceae</taxon>
        <taxon>Rhodospira</taxon>
    </lineage>
</organism>
<dbReference type="PANTHER" id="PTHR43386">
    <property type="entry name" value="OLIGOPEPTIDE TRANSPORT SYSTEM PERMEASE PROTEIN APPC"/>
    <property type="match status" value="1"/>
</dbReference>
<evidence type="ECO:0000256" key="1">
    <source>
        <dbReference type="ARBA" id="ARBA00004651"/>
    </source>
</evidence>
<keyword evidence="10" id="KW-1185">Reference proteome</keyword>
<dbReference type="PROSITE" id="PS50928">
    <property type="entry name" value="ABC_TM1"/>
    <property type="match status" value="1"/>
</dbReference>
<sequence length="292" mass="31879">MTTALPTDRKTWRVDLGDMPPSVLVSAAWVSLMAVIALLADVVAPYDYQDMDLLGRLKPPVWMDGGTWAHPLGTDDLGRDVLSRIIESLRISLFVALLGTLIGAVLGTVIGFTAAHFRGWVDHVVMVLIDFQAALPFIILALAVLAFFGNSFVLFVLVMGVYGWERYARIVRGLALSASSHGYAVAVRTLGANPVRVYLRHILPNMGSAIIVNMTLNFPETILVETSLSFLGLGIQPPLTSLGNMVGFGRDYLLTAWWIAVLPSIVIFVTTLAFSLLGDWLRDRLDPTLRGT</sequence>
<dbReference type="STRING" id="69960.SAMN05421720_1047"/>
<gene>
    <name evidence="9" type="ORF">SAMN05421720_1047</name>
</gene>
<dbReference type="Proteomes" id="UP000199412">
    <property type="component" value="Unassembled WGS sequence"/>
</dbReference>
<keyword evidence="3" id="KW-1003">Cell membrane</keyword>
<dbReference type="RefSeq" id="WP_092784108.1">
    <property type="nucleotide sequence ID" value="NZ_FNAP01000004.1"/>
</dbReference>
<dbReference type="PANTHER" id="PTHR43386:SF25">
    <property type="entry name" value="PEPTIDE ABC TRANSPORTER PERMEASE PROTEIN"/>
    <property type="match status" value="1"/>
</dbReference>
<evidence type="ECO:0000256" key="5">
    <source>
        <dbReference type="ARBA" id="ARBA00022989"/>
    </source>
</evidence>
<keyword evidence="5 7" id="KW-1133">Transmembrane helix</keyword>